<gene>
    <name evidence="9" type="primary">aspC_2</name>
    <name evidence="9" type="ORF">PSA7680_00265</name>
</gene>
<proteinExistence type="inferred from homology"/>
<keyword evidence="4 9" id="KW-0032">Aminotransferase</keyword>
<sequence length="390" mass="42207">MHLNPRFAETTPPPVMEARRWLEGVSFPPERPLLNVSQAAPVDPPPQGLREALAEAVLHEDAAHLYGPVLGLPELRAEVAAQWSAGYGGAISADQVAITSGCNQAFAAALSTLAGSGDEVILPTPWYFNHKMWLDMQGVRTVPLATGAGLLPDPDAAAALITERTRAIVLVTPNNPGGAEYPADLVRAFFELARSRGLALIVDETYRDFDSRTGAPHDLFADPDWADTLIQLYSFSKAYRLTGHRVGAMVASPARLLEVEKFLDTVAICPNQLGQRGALWGMRNLGRWLAGERAEILARRAAIEAGFPRLAGWKLLGCGAYFAYAEHPFAMASDDLARALVREAGILLLPGTMFMPEGDPAGKRQLRIAFANIDADGIDRLFSRLQTTSF</sequence>
<keyword evidence="10" id="KW-1185">Reference proteome</keyword>
<evidence type="ECO:0000259" key="8">
    <source>
        <dbReference type="Pfam" id="PF00155"/>
    </source>
</evidence>
<evidence type="ECO:0000256" key="2">
    <source>
        <dbReference type="ARBA" id="ARBA00007441"/>
    </source>
</evidence>
<dbReference type="GO" id="GO:0030170">
    <property type="term" value="F:pyridoxal phosphate binding"/>
    <property type="evidence" value="ECO:0007669"/>
    <property type="project" value="InterPro"/>
</dbReference>
<dbReference type="Proteomes" id="UP000193409">
    <property type="component" value="Unassembled WGS sequence"/>
</dbReference>
<keyword evidence="5 9" id="KW-0808">Transferase</keyword>
<dbReference type="Pfam" id="PF00155">
    <property type="entry name" value="Aminotran_1_2"/>
    <property type="match status" value="1"/>
</dbReference>
<evidence type="ECO:0000256" key="5">
    <source>
        <dbReference type="ARBA" id="ARBA00022679"/>
    </source>
</evidence>
<organism evidence="9 10">
    <name type="scientific">Pseudoruegeria aquimaris</name>
    <dbReference type="NCBI Taxonomy" id="393663"/>
    <lineage>
        <taxon>Bacteria</taxon>
        <taxon>Pseudomonadati</taxon>
        <taxon>Pseudomonadota</taxon>
        <taxon>Alphaproteobacteria</taxon>
        <taxon>Rhodobacterales</taxon>
        <taxon>Roseobacteraceae</taxon>
        <taxon>Pseudoruegeria</taxon>
    </lineage>
</organism>
<comment type="cofactor">
    <cofactor evidence="1">
        <name>pyridoxal 5'-phosphate</name>
        <dbReference type="ChEBI" id="CHEBI:597326"/>
    </cofactor>
</comment>
<dbReference type="InterPro" id="IPR004839">
    <property type="entry name" value="Aminotransferase_I/II_large"/>
</dbReference>
<evidence type="ECO:0000313" key="10">
    <source>
        <dbReference type="Proteomes" id="UP000193409"/>
    </source>
</evidence>
<feature type="domain" description="Aminotransferase class I/classII large" evidence="8">
    <location>
        <begin position="35"/>
        <end position="385"/>
    </location>
</feature>
<dbReference type="PANTHER" id="PTHR46383">
    <property type="entry name" value="ASPARTATE AMINOTRANSFERASE"/>
    <property type="match status" value="1"/>
</dbReference>
<comment type="catalytic activity">
    <reaction evidence="7">
        <text>L-aspartate + 2-oxoglutarate = oxaloacetate + L-glutamate</text>
        <dbReference type="Rhea" id="RHEA:21824"/>
        <dbReference type="ChEBI" id="CHEBI:16452"/>
        <dbReference type="ChEBI" id="CHEBI:16810"/>
        <dbReference type="ChEBI" id="CHEBI:29985"/>
        <dbReference type="ChEBI" id="CHEBI:29991"/>
        <dbReference type="EC" id="2.6.1.1"/>
    </reaction>
</comment>
<protein>
    <recommendedName>
        <fullName evidence="3">aspartate transaminase</fullName>
        <ecNumber evidence="3">2.6.1.1</ecNumber>
    </recommendedName>
</protein>
<dbReference type="AlphaFoldDB" id="A0A1Y5RB74"/>
<dbReference type="GO" id="GO:0004069">
    <property type="term" value="F:L-aspartate:2-oxoglutarate aminotransferase activity"/>
    <property type="evidence" value="ECO:0007669"/>
    <property type="project" value="UniProtKB-EC"/>
</dbReference>
<comment type="similarity">
    <text evidence="2">Belongs to the class-I pyridoxal-phosphate-dependent aminotransferase family.</text>
</comment>
<dbReference type="EC" id="2.6.1.1" evidence="3"/>
<evidence type="ECO:0000256" key="6">
    <source>
        <dbReference type="ARBA" id="ARBA00022898"/>
    </source>
</evidence>
<dbReference type="InterPro" id="IPR015421">
    <property type="entry name" value="PyrdxlP-dep_Trfase_major"/>
</dbReference>
<dbReference type="InterPro" id="IPR015424">
    <property type="entry name" value="PyrdxlP-dep_Trfase"/>
</dbReference>
<dbReference type="SUPFAM" id="SSF53383">
    <property type="entry name" value="PLP-dependent transferases"/>
    <property type="match status" value="1"/>
</dbReference>
<name>A0A1Y5RB74_9RHOB</name>
<dbReference type="EMBL" id="FWFQ01000001">
    <property type="protein sequence ID" value="SLN13333.1"/>
    <property type="molecule type" value="Genomic_DNA"/>
</dbReference>
<dbReference type="GO" id="GO:0006520">
    <property type="term" value="P:amino acid metabolic process"/>
    <property type="evidence" value="ECO:0007669"/>
    <property type="project" value="InterPro"/>
</dbReference>
<dbReference type="OrthoDB" id="9766084at2"/>
<dbReference type="InterPro" id="IPR050596">
    <property type="entry name" value="AspAT/PAT-like"/>
</dbReference>
<evidence type="ECO:0000256" key="3">
    <source>
        <dbReference type="ARBA" id="ARBA00012753"/>
    </source>
</evidence>
<dbReference type="CDD" id="cd00609">
    <property type="entry name" value="AAT_like"/>
    <property type="match status" value="1"/>
</dbReference>
<evidence type="ECO:0000256" key="7">
    <source>
        <dbReference type="ARBA" id="ARBA00049185"/>
    </source>
</evidence>
<dbReference type="Gene3D" id="3.40.640.10">
    <property type="entry name" value="Type I PLP-dependent aspartate aminotransferase-like (Major domain)"/>
    <property type="match status" value="1"/>
</dbReference>
<dbReference type="NCBIfam" id="NF005732">
    <property type="entry name" value="PRK07550.1"/>
    <property type="match status" value="1"/>
</dbReference>
<reference evidence="9 10" key="1">
    <citation type="submission" date="2017-03" db="EMBL/GenBank/DDBJ databases">
        <authorList>
            <person name="Afonso C.L."/>
            <person name="Miller P.J."/>
            <person name="Scott M.A."/>
            <person name="Spackman E."/>
            <person name="Goraichik I."/>
            <person name="Dimitrov K.M."/>
            <person name="Suarez D.L."/>
            <person name="Swayne D.E."/>
        </authorList>
    </citation>
    <scope>NUCLEOTIDE SEQUENCE [LARGE SCALE GENOMIC DNA]</scope>
    <source>
        <strain evidence="9 10">CECT 7680</strain>
    </source>
</reference>
<evidence type="ECO:0000313" key="9">
    <source>
        <dbReference type="EMBL" id="SLN13333.1"/>
    </source>
</evidence>
<accession>A0A1Y5RB74</accession>
<evidence type="ECO:0000256" key="1">
    <source>
        <dbReference type="ARBA" id="ARBA00001933"/>
    </source>
</evidence>
<dbReference type="PANTHER" id="PTHR46383:SF1">
    <property type="entry name" value="ASPARTATE AMINOTRANSFERASE"/>
    <property type="match status" value="1"/>
</dbReference>
<keyword evidence="6" id="KW-0663">Pyridoxal phosphate</keyword>
<dbReference type="RefSeq" id="WP_085866844.1">
    <property type="nucleotide sequence ID" value="NZ_FWFQ01000001.1"/>
</dbReference>
<evidence type="ECO:0000256" key="4">
    <source>
        <dbReference type="ARBA" id="ARBA00022576"/>
    </source>
</evidence>